<sequence length="286" mass="31389">MRRSGLIRSWGGKIIVGLLGMLVGGPIGLIVGLLVGHFLDRGVERLRAFNPFRPYAPGEKEALQDALFSAAFSIMGHLAKADGQVSKEELGAAQAVMTRMGLDEEQRRRARDAFRSGKEEGFPLDDTVAAFRDKTRERRHMVMVLLEFLIQMALADGELDPREERILFRVAEGLGIPEAQFRQILNMMLAQARFSWAGAGAGAGAGGGAAADRSRPSLSQAYQVLGVSESASDQEVKKAYRRLMSENHPDKMAARGVPEEMIRVATEKTAEISKAYDMIKESRGFH</sequence>
<evidence type="ECO:0000256" key="5">
    <source>
        <dbReference type="ARBA" id="ARBA00023136"/>
    </source>
</evidence>
<keyword evidence="6 7" id="KW-0143">Chaperone</keyword>
<dbReference type="PROSITE" id="PS50076">
    <property type="entry name" value="DNAJ_2"/>
    <property type="match status" value="1"/>
</dbReference>
<comment type="domain">
    <text evidence="7">The transmembrane domain is a dimerization domain.</text>
</comment>
<dbReference type="CDD" id="cd06257">
    <property type="entry name" value="DnaJ"/>
    <property type="match status" value="1"/>
</dbReference>
<dbReference type="InterPro" id="IPR050817">
    <property type="entry name" value="DjlA_DnaK_co-chaperone"/>
</dbReference>
<evidence type="ECO:0000256" key="3">
    <source>
        <dbReference type="ARBA" id="ARBA00022692"/>
    </source>
</evidence>
<name>A0ABY2XM81_9GAMM</name>
<gene>
    <name evidence="7 10" type="primary">djlA</name>
    <name evidence="10" type="ORF">FGS76_07315</name>
</gene>
<evidence type="ECO:0000313" key="10">
    <source>
        <dbReference type="EMBL" id="TMW13370.1"/>
    </source>
</evidence>
<comment type="subunit">
    <text evidence="7">Homodimer.</text>
</comment>
<evidence type="ECO:0000313" key="11">
    <source>
        <dbReference type="Proteomes" id="UP000739180"/>
    </source>
</evidence>
<evidence type="ECO:0000256" key="7">
    <source>
        <dbReference type="HAMAP-Rule" id="MF_01153"/>
    </source>
</evidence>
<feature type="topological domain" description="Periplasmic" evidence="7">
    <location>
        <begin position="1"/>
        <end position="13"/>
    </location>
</feature>
<comment type="function">
    <text evidence="7">Regulatory DnaK co-chaperone. Direct interaction between DnaK and DjlA is needed for the induction of the wcaABCDE operon, involved in the synthesis of a colanic acid polysaccharide capsule, possibly through activation of the RcsB/RcsC phosphotransfer signaling pathway. The colanic acid capsule may help the bacterium survive conditions outside the host.</text>
</comment>
<keyword evidence="3 7" id="KW-0812">Transmembrane</keyword>
<dbReference type="InterPro" id="IPR029024">
    <property type="entry name" value="TerB-like"/>
</dbReference>
<dbReference type="InterPro" id="IPR023749">
    <property type="entry name" value="DjlA"/>
</dbReference>
<proteinExistence type="inferred from homology"/>
<feature type="topological domain" description="Cytoplasmic" evidence="7">
    <location>
        <begin position="38"/>
        <end position="286"/>
    </location>
</feature>
<comment type="caution">
    <text evidence="10">The sequence shown here is derived from an EMBL/GenBank/DDBJ whole genome shotgun (WGS) entry which is preliminary data.</text>
</comment>
<dbReference type="SMART" id="SM00271">
    <property type="entry name" value="DnaJ"/>
    <property type="match status" value="1"/>
</dbReference>
<evidence type="ECO:0000256" key="8">
    <source>
        <dbReference type="SAM" id="Phobius"/>
    </source>
</evidence>
<dbReference type="Proteomes" id="UP000739180">
    <property type="component" value="Unassembled WGS sequence"/>
</dbReference>
<dbReference type="InterPro" id="IPR001623">
    <property type="entry name" value="DnaJ_domain"/>
</dbReference>
<protein>
    <recommendedName>
        <fullName evidence="7">Co-chaperone protein DjlA</fullName>
    </recommendedName>
</protein>
<reference evidence="10 11" key="1">
    <citation type="submission" date="2019-05" db="EMBL/GenBank/DDBJ databases">
        <title>Genome of Alcanivorax gelatiniphagus, an oil degrading marine bacteria.</title>
        <authorList>
            <person name="Kwon K.K."/>
        </authorList>
    </citation>
    <scope>NUCLEOTIDE SEQUENCE [LARGE SCALE GENOMIC DNA]</scope>
    <source>
        <strain evidence="10 11">MEBiC 08158</strain>
    </source>
</reference>
<dbReference type="EMBL" id="VCQT01000025">
    <property type="protein sequence ID" value="TMW13370.1"/>
    <property type="molecule type" value="Genomic_DNA"/>
</dbReference>
<dbReference type="Pfam" id="PF05099">
    <property type="entry name" value="TerB"/>
    <property type="match status" value="1"/>
</dbReference>
<evidence type="ECO:0000256" key="6">
    <source>
        <dbReference type="ARBA" id="ARBA00023186"/>
    </source>
</evidence>
<dbReference type="InterPro" id="IPR007791">
    <property type="entry name" value="DjlA_N"/>
</dbReference>
<feature type="transmembrane region" description="Helical" evidence="8">
    <location>
        <begin position="12"/>
        <end position="39"/>
    </location>
</feature>
<keyword evidence="1 7" id="KW-1003">Cell membrane</keyword>
<keyword evidence="11" id="KW-1185">Reference proteome</keyword>
<dbReference type="Pfam" id="PF00226">
    <property type="entry name" value="DnaJ"/>
    <property type="match status" value="1"/>
</dbReference>
<keyword evidence="2 7" id="KW-0997">Cell inner membrane</keyword>
<dbReference type="SUPFAM" id="SSF158682">
    <property type="entry name" value="TerB-like"/>
    <property type="match status" value="1"/>
</dbReference>
<dbReference type="CDD" id="cd07316">
    <property type="entry name" value="terB_like_DjlA"/>
    <property type="match status" value="1"/>
</dbReference>
<dbReference type="Gene3D" id="1.10.287.110">
    <property type="entry name" value="DnaJ domain"/>
    <property type="match status" value="1"/>
</dbReference>
<keyword evidence="4 7" id="KW-1133">Transmembrane helix</keyword>
<evidence type="ECO:0000256" key="1">
    <source>
        <dbReference type="ARBA" id="ARBA00022475"/>
    </source>
</evidence>
<dbReference type="InterPro" id="IPR036869">
    <property type="entry name" value="J_dom_sf"/>
</dbReference>
<dbReference type="NCBIfam" id="NF006948">
    <property type="entry name" value="PRK09430.1"/>
    <property type="match status" value="1"/>
</dbReference>
<dbReference type="PANTHER" id="PTHR24074">
    <property type="entry name" value="CO-CHAPERONE PROTEIN DJLA"/>
    <property type="match status" value="1"/>
</dbReference>
<dbReference type="SUPFAM" id="SSF46565">
    <property type="entry name" value="Chaperone J-domain"/>
    <property type="match status" value="1"/>
</dbReference>
<dbReference type="PRINTS" id="PR00625">
    <property type="entry name" value="JDOMAIN"/>
</dbReference>
<evidence type="ECO:0000256" key="4">
    <source>
        <dbReference type="ARBA" id="ARBA00022989"/>
    </source>
</evidence>
<feature type="domain" description="J" evidence="9">
    <location>
        <begin position="220"/>
        <end position="284"/>
    </location>
</feature>
<dbReference type="HAMAP" id="MF_01153">
    <property type="entry name" value="DjlA"/>
    <property type="match status" value="1"/>
</dbReference>
<dbReference type="Gene3D" id="1.10.3680.10">
    <property type="entry name" value="TerB-like"/>
    <property type="match status" value="1"/>
</dbReference>
<evidence type="ECO:0000256" key="2">
    <source>
        <dbReference type="ARBA" id="ARBA00022519"/>
    </source>
</evidence>
<evidence type="ECO:0000259" key="9">
    <source>
        <dbReference type="PROSITE" id="PS50076"/>
    </source>
</evidence>
<organism evidence="10 11">
    <name type="scientific">Alloalcanivorax gelatiniphagus</name>
    <dbReference type="NCBI Taxonomy" id="1194167"/>
    <lineage>
        <taxon>Bacteria</taxon>
        <taxon>Pseudomonadati</taxon>
        <taxon>Pseudomonadota</taxon>
        <taxon>Gammaproteobacteria</taxon>
        <taxon>Oceanospirillales</taxon>
        <taxon>Alcanivoracaceae</taxon>
        <taxon>Alloalcanivorax</taxon>
    </lineage>
</organism>
<accession>A0ABY2XM81</accession>
<keyword evidence="5 7" id="KW-0472">Membrane</keyword>
<comment type="subcellular location">
    <subcellularLocation>
        <location evidence="7">Cell inner membrane</location>
        <topology evidence="7">Single-pass type III membrane protein</topology>
    </subcellularLocation>
</comment>